<feature type="transmembrane region" description="Helical" evidence="1">
    <location>
        <begin position="78"/>
        <end position="99"/>
    </location>
</feature>
<protein>
    <submittedName>
        <fullName evidence="2">Uncharacterized protein</fullName>
    </submittedName>
</protein>
<dbReference type="InParanoid" id="K5X6I6"/>
<evidence type="ECO:0000256" key="1">
    <source>
        <dbReference type="SAM" id="Phobius"/>
    </source>
</evidence>
<proteinExistence type="predicted"/>
<keyword evidence="1" id="KW-1133">Transmembrane helix</keyword>
<keyword evidence="1" id="KW-0472">Membrane</keyword>
<gene>
    <name evidence="2" type="ORF">PHACADRAFT_252826</name>
</gene>
<evidence type="ECO:0000313" key="3">
    <source>
        <dbReference type="Proteomes" id="UP000008370"/>
    </source>
</evidence>
<reference evidence="2 3" key="1">
    <citation type="journal article" date="2012" name="BMC Genomics">
        <title>Comparative genomics of the white-rot fungi, Phanerochaete carnosa and P. chrysosporium, to elucidate the genetic basis of the distinct wood types they colonize.</title>
        <authorList>
            <person name="Suzuki H."/>
            <person name="MacDonald J."/>
            <person name="Syed K."/>
            <person name="Salamov A."/>
            <person name="Hori C."/>
            <person name="Aerts A."/>
            <person name="Henrissat B."/>
            <person name="Wiebenga A."/>
            <person name="vanKuyk P.A."/>
            <person name="Barry K."/>
            <person name="Lindquist E."/>
            <person name="LaButti K."/>
            <person name="Lapidus A."/>
            <person name="Lucas S."/>
            <person name="Coutinho P."/>
            <person name="Gong Y."/>
            <person name="Samejima M."/>
            <person name="Mahadevan R."/>
            <person name="Abou-Zaid M."/>
            <person name="de Vries R.P."/>
            <person name="Igarashi K."/>
            <person name="Yadav J.S."/>
            <person name="Grigoriev I.V."/>
            <person name="Master E.R."/>
        </authorList>
    </citation>
    <scope>NUCLEOTIDE SEQUENCE [LARGE SCALE GENOMIC DNA]</scope>
    <source>
        <strain evidence="2 3">HHB-10118-sp</strain>
    </source>
</reference>
<dbReference type="GeneID" id="18915598"/>
<keyword evidence="3" id="KW-1185">Reference proteome</keyword>
<keyword evidence="1" id="KW-0812">Transmembrane</keyword>
<dbReference type="OrthoDB" id="3366475at2759"/>
<dbReference type="HOGENOM" id="CLU_115942_0_0_1"/>
<organism evidence="2 3">
    <name type="scientific">Phanerochaete carnosa (strain HHB-10118-sp)</name>
    <name type="common">White-rot fungus</name>
    <name type="synonym">Peniophora carnosa</name>
    <dbReference type="NCBI Taxonomy" id="650164"/>
    <lineage>
        <taxon>Eukaryota</taxon>
        <taxon>Fungi</taxon>
        <taxon>Dikarya</taxon>
        <taxon>Basidiomycota</taxon>
        <taxon>Agaricomycotina</taxon>
        <taxon>Agaricomycetes</taxon>
        <taxon>Polyporales</taxon>
        <taxon>Phanerochaetaceae</taxon>
        <taxon>Phanerochaete</taxon>
    </lineage>
</organism>
<dbReference type="KEGG" id="pco:PHACADRAFT_252826"/>
<dbReference type="AlphaFoldDB" id="K5X6I6"/>
<feature type="transmembrane region" description="Helical" evidence="1">
    <location>
        <begin position="33"/>
        <end position="57"/>
    </location>
</feature>
<dbReference type="Proteomes" id="UP000008370">
    <property type="component" value="Unassembled WGS sequence"/>
</dbReference>
<name>K5X6I6_PHACS</name>
<accession>K5X6I6</accession>
<dbReference type="EMBL" id="JH930470">
    <property type="protein sequence ID" value="EKM58477.1"/>
    <property type="molecule type" value="Genomic_DNA"/>
</dbReference>
<sequence length="185" mass="20179">MSTVTILSTAPPTSTMVDIPANATSQASPPIVYFFRLVLSFASAAYSALLLSFSSAWSLFKTILLPVRSLLTTFSSPLLYILAPVIVLGRILLEVLIFAPYSLMTGAAREVYPIYVFIGATCIWAAFVGLCARGVTHYMRLLMFGPEDTTPTHERESAKIAEVPRAKGAKKVSIKEETDVKTILR</sequence>
<feature type="transmembrane region" description="Helical" evidence="1">
    <location>
        <begin position="111"/>
        <end position="132"/>
    </location>
</feature>
<evidence type="ECO:0000313" key="2">
    <source>
        <dbReference type="EMBL" id="EKM58477.1"/>
    </source>
</evidence>
<dbReference type="RefSeq" id="XP_007393789.1">
    <property type="nucleotide sequence ID" value="XM_007393727.1"/>
</dbReference>